<sequence length="1371" mass="146051">MILFGDRVVCSTGDLVEAARCEFALLRALDAELGLVGPVEYRAPGVAPRPADAERDHRLADLRDRYGSGLVRIRTEYDHRMTFEGGPTTARRDPADTGAGHADPGRIVAALAAAHEATVAALRADAEVVASPVLFERDFAVGCDFLLRDGAPEAHDYLTAGVASRRTRIGTLLEHAACADALQRTGFRPAPHTRLWLGGSTSTHTLADIAVVYRARRARLTLILDAKLNELLPVQWGDRRFLACGQCTTCTAELEARRDLLLVAGMRPAVRAQLRDAGITTVDRLAASDGAVTGVPAPTFTALRRQAELQLHREHTGHPIYTVLDADALGGLPAPTAGDLFVSVTAPETGTATDLLVTIGSGEPENVFRTFVIHDRADEPRGPYPADDAAALLDFLAEWQWNHPGLRIHHYRGGLRPLLAGLADQHPDGEDIVAALLPLLFDLYPIVRAALLVGERSYGLHHLPPNLFGPNDFDEITETTPGPPEPDHGPPITHGHHRAHAAVAMLDRTARADVGNTRVLTEAASADATPVVATLASTAATDPATATTAATTATATAPTDTATAAPESESATTSTAAARTGIADAVHADVSHIDDGLVDTSRIDGVPGEVTGTGRADVVGAGSAGVEFVEADAERTQPVARSGGTGARTYRAVYEFISVAEPADSVWAEAAFVGAGLTESLLPAPALTELEHAALAHLDSDCAAAADSAGDWVAVARLRDWLLELAEGYAVHPRGRPDEMVAEPVPAAVEAALREFATGPARGDAARSGGGAAYDVDGQRDDARLAAALTAAALGYHRRERRPLRWAHADRLDHPVEEWADTPGVLIADWGTVDTNWHRTGQHPMRRYLTLTGRLGTGHAPPPGTPVVTLYDRAAPDIPARPGRRPLARATVLGCALDANFDDVVRVVELLPAGCEPFDELPAAIAPCPPARADRLEDAIEDVAHDLLVTLPEVPPTATFDLLCRRPPRLLSGGALPEVFGDHAAAITAAVLDLADSYVAVQGPPGTGKTDTTARAVERLVTRYRWRVGVVARSHVAVEHLLDAVVRVGVLPELVAKADAQTVAPEWLGIDADRYARFLDNAVNGCVVGGLPDDFTDTERIPRDSLDLLVIADAGRFPLADTVAVAVSARNLLLVGDPAPRTGHGAHPEPVDEAVLGWLIGPHRTLPAEYGYFLDRTWRMHPRMCGPVSRLRYDNRLRANETVTLARELDGVAPGIRTVTVEHHGNAAESAEEAREIVRQVRTLLGLPWHTGAVTRRLHPHDILVVAPYHAQVARIRTSLSRARIEDVLVGTPDHFQGREAAVVLVSMTTSAPKDAPHGVAALLSRHWLTSAISRAMWAAVIVRSPLLTEYLPSGTAELSDLAAFLQLDRV</sequence>
<keyword evidence="4" id="KW-0067">ATP-binding</keyword>
<evidence type="ECO:0000256" key="3">
    <source>
        <dbReference type="ARBA" id="ARBA00022806"/>
    </source>
</evidence>
<dbReference type="GO" id="GO:0016787">
    <property type="term" value="F:hydrolase activity"/>
    <property type="evidence" value="ECO:0007669"/>
    <property type="project" value="UniProtKB-KW"/>
</dbReference>
<name>A0A378Y7I2_9NOCA</name>
<dbReference type="InterPro" id="IPR027417">
    <property type="entry name" value="P-loop_NTPase"/>
</dbReference>
<dbReference type="Proteomes" id="UP000255467">
    <property type="component" value="Unassembled WGS sequence"/>
</dbReference>
<keyword evidence="8" id="KW-1185">Reference proteome</keyword>
<evidence type="ECO:0000256" key="2">
    <source>
        <dbReference type="ARBA" id="ARBA00022801"/>
    </source>
</evidence>
<dbReference type="EMBL" id="UGRY01000002">
    <property type="protein sequence ID" value="SUA73044.1"/>
    <property type="molecule type" value="Genomic_DNA"/>
</dbReference>
<keyword evidence="2" id="KW-0378">Hydrolase</keyword>
<dbReference type="GO" id="GO:0005524">
    <property type="term" value="F:ATP binding"/>
    <property type="evidence" value="ECO:0007669"/>
    <property type="project" value="UniProtKB-KW"/>
</dbReference>
<feature type="region of interest" description="Disordered" evidence="5">
    <location>
        <begin position="549"/>
        <end position="577"/>
    </location>
</feature>
<dbReference type="InterPro" id="IPR041679">
    <property type="entry name" value="DNA2/NAM7-like_C"/>
</dbReference>
<reference evidence="7 8" key="1">
    <citation type="submission" date="2018-06" db="EMBL/GenBank/DDBJ databases">
        <authorList>
            <consortium name="Pathogen Informatics"/>
            <person name="Doyle S."/>
        </authorList>
    </citation>
    <scope>NUCLEOTIDE SEQUENCE [LARGE SCALE GENOMIC DNA]</scope>
    <source>
        <strain evidence="7 8">NCTC1934</strain>
    </source>
</reference>
<dbReference type="GO" id="GO:0043139">
    <property type="term" value="F:5'-3' DNA helicase activity"/>
    <property type="evidence" value="ECO:0007669"/>
    <property type="project" value="TreeGrafter"/>
</dbReference>
<dbReference type="Pfam" id="PF13087">
    <property type="entry name" value="AAA_12"/>
    <property type="match status" value="1"/>
</dbReference>
<dbReference type="STRING" id="1406858.GCA_000710895_01494"/>
<dbReference type="Gene3D" id="3.40.50.300">
    <property type="entry name" value="P-loop containing nucleotide triphosphate hydrolases"/>
    <property type="match status" value="2"/>
</dbReference>
<gene>
    <name evidence="7" type="ORF">NCTC1934_00477</name>
</gene>
<dbReference type="PANTHER" id="PTHR43788:SF8">
    <property type="entry name" value="DNA-BINDING PROTEIN SMUBP-2"/>
    <property type="match status" value="1"/>
</dbReference>
<keyword evidence="1" id="KW-0547">Nucleotide-binding</keyword>
<protein>
    <submittedName>
        <fullName evidence="7">Putative DNA helicase</fullName>
    </submittedName>
</protein>
<feature type="domain" description="DNA2/NAM7 helicase-like C-terminal" evidence="6">
    <location>
        <begin position="1172"/>
        <end position="1343"/>
    </location>
</feature>
<evidence type="ECO:0000313" key="7">
    <source>
        <dbReference type="EMBL" id="SUA73044.1"/>
    </source>
</evidence>
<dbReference type="SUPFAM" id="SSF52540">
    <property type="entry name" value="P-loop containing nucleoside triphosphate hydrolases"/>
    <property type="match status" value="1"/>
</dbReference>
<keyword evidence="3 7" id="KW-0347">Helicase</keyword>
<evidence type="ECO:0000256" key="5">
    <source>
        <dbReference type="SAM" id="MobiDB-lite"/>
    </source>
</evidence>
<dbReference type="InterPro" id="IPR050534">
    <property type="entry name" value="Coronavir_polyprotein_1ab"/>
</dbReference>
<evidence type="ECO:0000259" key="6">
    <source>
        <dbReference type="Pfam" id="PF13087"/>
    </source>
</evidence>
<evidence type="ECO:0000313" key="8">
    <source>
        <dbReference type="Proteomes" id="UP000255467"/>
    </source>
</evidence>
<evidence type="ECO:0000256" key="4">
    <source>
        <dbReference type="ARBA" id="ARBA00022840"/>
    </source>
</evidence>
<evidence type="ECO:0000256" key="1">
    <source>
        <dbReference type="ARBA" id="ARBA00022741"/>
    </source>
</evidence>
<accession>A0A378Y7I2</accession>
<feature type="region of interest" description="Disordered" evidence="5">
    <location>
        <begin position="82"/>
        <end position="101"/>
    </location>
</feature>
<organism evidence="7 8">
    <name type="scientific">Nocardia otitidiscaviarum</name>
    <dbReference type="NCBI Taxonomy" id="1823"/>
    <lineage>
        <taxon>Bacteria</taxon>
        <taxon>Bacillati</taxon>
        <taxon>Actinomycetota</taxon>
        <taxon>Actinomycetes</taxon>
        <taxon>Mycobacteriales</taxon>
        <taxon>Nocardiaceae</taxon>
        <taxon>Nocardia</taxon>
    </lineage>
</organism>
<proteinExistence type="predicted"/>
<dbReference type="RefSeq" id="WP_256627381.1">
    <property type="nucleotide sequence ID" value="NZ_UGRY01000002.1"/>
</dbReference>
<dbReference type="PANTHER" id="PTHR43788">
    <property type="entry name" value="DNA2/NAM7 HELICASE FAMILY MEMBER"/>
    <property type="match status" value="1"/>
</dbReference>